<dbReference type="EMBL" id="JACEGA010000001">
    <property type="protein sequence ID" value="MBB2181642.1"/>
    <property type="molecule type" value="Genomic_DNA"/>
</dbReference>
<evidence type="ECO:0000313" key="9">
    <source>
        <dbReference type="EMBL" id="MBB2181642.1"/>
    </source>
</evidence>
<organism evidence="9 10">
    <name type="scientific">Variimorphobacter saccharofermentans</name>
    <dbReference type="NCBI Taxonomy" id="2755051"/>
    <lineage>
        <taxon>Bacteria</taxon>
        <taxon>Bacillati</taxon>
        <taxon>Bacillota</taxon>
        <taxon>Clostridia</taxon>
        <taxon>Lachnospirales</taxon>
        <taxon>Lachnospiraceae</taxon>
        <taxon>Variimorphobacter</taxon>
    </lineage>
</organism>
<keyword evidence="5 7" id="KW-1133">Transmembrane helix</keyword>
<dbReference type="PANTHER" id="PTHR43163:SF6">
    <property type="entry name" value="DIPEPTIDE TRANSPORT SYSTEM PERMEASE PROTEIN DPPB-RELATED"/>
    <property type="match status" value="1"/>
</dbReference>
<comment type="caution">
    <text evidence="9">The sequence shown here is derived from an EMBL/GenBank/DDBJ whole genome shotgun (WGS) entry which is preliminary data.</text>
</comment>
<feature type="transmembrane region" description="Helical" evidence="7">
    <location>
        <begin position="9"/>
        <end position="29"/>
    </location>
</feature>
<keyword evidence="6 7" id="KW-0472">Membrane</keyword>
<feature type="domain" description="ABC transmembrane type-1" evidence="8">
    <location>
        <begin position="94"/>
        <end position="303"/>
    </location>
</feature>
<comment type="similarity">
    <text evidence="7">Belongs to the binding-protein-dependent transport system permease family.</text>
</comment>
<dbReference type="PANTHER" id="PTHR43163">
    <property type="entry name" value="DIPEPTIDE TRANSPORT SYSTEM PERMEASE PROTEIN DPPB-RELATED"/>
    <property type="match status" value="1"/>
</dbReference>
<dbReference type="CDD" id="cd06261">
    <property type="entry name" value="TM_PBP2"/>
    <property type="match status" value="1"/>
</dbReference>
<dbReference type="InterPro" id="IPR035906">
    <property type="entry name" value="MetI-like_sf"/>
</dbReference>
<dbReference type="AlphaFoldDB" id="A0A839JXD2"/>
<dbReference type="Pfam" id="PF00528">
    <property type="entry name" value="BPD_transp_1"/>
    <property type="match status" value="1"/>
</dbReference>
<dbReference type="InterPro" id="IPR045621">
    <property type="entry name" value="BPD_transp_1_N"/>
</dbReference>
<dbReference type="GO" id="GO:0005886">
    <property type="term" value="C:plasma membrane"/>
    <property type="evidence" value="ECO:0007669"/>
    <property type="project" value="UniProtKB-SubCell"/>
</dbReference>
<feature type="transmembrane region" description="Helical" evidence="7">
    <location>
        <begin position="173"/>
        <end position="199"/>
    </location>
</feature>
<feature type="transmembrane region" description="Helical" evidence="7">
    <location>
        <begin position="96"/>
        <end position="118"/>
    </location>
</feature>
<evidence type="ECO:0000256" key="2">
    <source>
        <dbReference type="ARBA" id="ARBA00022448"/>
    </source>
</evidence>
<dbReference type="GO" id="GO:0071916">
    <property type="term" value="F:dipeptide transmembrane transporter activity"/>
    <property type="evidence" value="ECO:0007669"/>
    <property type="project" value="TreeGrafter"/>
</dbReference>
<evidence type="ECO:0000256" key="4">
    <source>
        <dbReference type="ARBA" id="ARBA00022692"/>
    </source>
</evidence>
<keyword evidence="3" id="KW-1003">Cell membrane</keyword>
<gene>
    <name evidence="9" type="ORF">H0486_01965</name>
</gene>
<dbReference type="RefSeq" id="WP_228351411.1">
    <property type="nucleotide sequence ID" value="NZ_JACEGA010000001.1"/>
</dbReference>
<comment type="subcellular location">
    <subcellularLocation>
        <location evidence="1 7">Cell membrane</location>
        <topology evidence="1 7">Multi-pass membrane protein</topology>
    </subcellularLocation>
</comment>
<dbReference type="SUPFAM" id="SSF161098">
    <property type="entry name" value="MetI-like"/>
    <property type="match status" value="1"/>
</dbReference>
<proteinExistence type="inferred from homology"/>
<evidence type="ECO:0000256" key="7">
    <source>
        <dbReference type="RuleBase" id="RU363032"/>
    </source>
</evidence>
<dbReference type="Proteomes" id="UP000574276">
    <property type="component" value="Unassembled WGS sequence"/>
</dbReference>
<reference evidence="9 10" key="1">
    <citation type="submission" date="2020-07" db="EMBL/GenBank/DDBJ databases">
        <title>Characterization and genome sequencing of isolate MD1, a novel member within the family Lachnospiraceae.</title>
        <authorList>
            <person name="Rettenmaier R."/>
            <person name="Di Bello L."/>
            <person name="Zinser C."/>
            <person name="Scheitz K."/>
            <person name="Liebl W."/>
            <person name="Zverlov V."/>
        </authorList>
    </citation>
    <scope>NUCLEOTIDE SEQUENCE [LARGE SCALE GENOMIC DNA]</scope>
    <source>
        <strain evidence="9 10">MD1</strain>
    </source>
</reference>
<protein>
    <submittedName>
        <fullName evidence="9">ABC transporter permease</fullName>
    </submittedName>
</protein>
<keyword evidence="2 7" id="KW-0813">Transport</keyword>
<accession>A0A839JXD2</accession>
<sequence>MKYILKKGITLIITLFIVSIFTFTMFQVIPGDSALSALGMSATEQQLEDYREAMGLNKSLPIRYGIWLSKAITGDFGTSVQYKMPVSQLIRDRLPVTIWLAVISFILIIIVSLPLGIVSAKKKNHPSDHVITTLTQVSMAIPAFFLGMILSYIFGVILKWFTPGKYVSYSESFTGFLSFMIFPAIAIAIPKIAMLVKFLRSSILRQMKLDYVRTARSKGMKEQDILYKHVLKNALIPVITFLAMMLADIMAGAILIEQVFNLPGLGRTLLVAISNRDFNVVQAIILYIATVVIGINFAVDLLYQRIDPRVNVKNS</sequence>
<evidence type="ECO:0000256" key="3">
    <source>
        <dbReference type="ARBA" id="ARBA00022475"/>
    </source>
</evidence>
<dbReference type="Gene3D" id="1.10.3720.10">
    <property type="entry name" value="MetI-like"/>
    <property type="match status" value="1"/>
</dbReference>
<feature type="transmembrane region" description="Helical" evidence="7">
    <location>
        <begin position="234"/>
        <end position="260"/>
    </location>
</feature>
<dbReference type="Pfam" id="PF19300">
    <property type="entry name" value="BPD_transp_1_N"/>
    <property type="match status" value="1"/>
</dbReference>
<dbReference type="InterPro" id="IPR000515">
    <property type="entry name" value="MetI-like"/>
</dbReference>
<feature type="transmembrane region" description="Helical" evidence="7">
    <location>
        <begin position="139"/>
        <end position="161"/>
    </location>
</feature>
<dbReference type="PROSITE" id="PS50928">
    <property type="entry name" value="ABC_TM1"/>
    <property type="match status" value="1"/>
</dbReference>
<evidence type="ECO:0000256" key="6">
    <source>
        <dbReference type="ARBA" id="ARBA00023136"/>
    </source>
</evidence>
<keyword evidence="10" id="KW-1185">Reference proteome</keyword>
<evidence type="ECO:0000256" key="1">
    <source>
        <dbReference type="ARBA" id="ARBA00004651"/>
    </source>
</evidence>
<name>A0A839JXD2_9FIRM</name>
<evidence type="ECO:0000256" key="5">
    <source>
        <dbReference type="ARBA" id="ARBA00022989"/>
    </source>
</evidence>
<evidence type="ECO:0000259" key="8">
    <source>
        <dbReference type="PROSITE" id="PS50928"/>
    </source>
</evidence>
<evidence type="ECO:0000313" key="10">
    <source>
        <dbReference type="Proteomes" id="UP000574276"/>
    </source>
</evidence>
<feature type="transmembrane region" description="Helical" evidence="7">
    <location>
        <begin position="280"/>
        <end position="303"/>
    </location>
</feature>
<keyword evidence="4 7" id="KW-0812">Transmembrane</keyword>